<accession>A0ABU4GQJ8</accession>
<reference evidence="3 4" key="1">
    <citation type="submission" date="2023-10" db="EMBL/GenBank/DDBJ databases">
        <title>A novel Glycoside Hydrolase 43-Like Enzyme from Clostrdium boliviensis is an Endo-xylanase, and a Candidate for Xylooligosaccharides Production from Different Xylan Substrates.</title>
        <authorList>
            <person name="Alvarez M.T."/>
            <person name="Rocabado-Villegas L.R."/>
            <person name="Salas-Veizaga D.M."/>
            <person name="Linares-Pasten J.A."/>
            <person name="Gudmundsdottir E.E."/>
            <person name="Hreggvidsson G.O."/>
            <person name="Adlercreutz P."/>
            <person name="Nordberg Karlsson E."/>
        </authorList>
    </citation>
    <scope>NUCLEOTIDE SEQUENCE [LARGE SCALE GENOMIC DNA]</scope>
    <source>
        <strain evidence="3 4">E-1</strain>
    </source>
</reference>
<dbReference type="Pfam" id="PF01063">
    <property type="entry name" value="Aminotran_4"/>
    <property type="match status" value="1"/>
</dbReference>
<dbReference type="InterPro" id="IPR043131">
    <property type="entry name" value="BCAT-like_N"/>
</dbReference>
<comment type="cofactor">
    <cofactor evidence="1">
        <name>pyridoxal 5'-phosphate</name>
        <dbReference type="ChEBI" id="CHEBI:597326"/>
    </cofactor>
</comment>
<dbReference type="Proteomes" id="UP001276854">
    <property type="component" value="Unassembled WGS sequence"/>
</dbReference>
<evidence type="ECO:0000313" key="4">
    <source>
        <dbReference type="Proteomes" id="UP001276854"/>
    </source>
</evidence>
<dbReference type="InterPro" id="IPR050571">
    <property type="entry name" value="Class-IV_PLP-Dep_Aminotrnsfr"/>
</dbReference>
<keyword evidence="3" id="KW-0032">Aminotransferase</keyword>
<dbReference type="GO" id="GO:0008483">
    <property type="term" value="F:transaminase activity"/>
    <property type="evidence" value="ECO:0007669"/>
    <property type="project" value="UniProtKB-KW"/>
</dbReference>
<dbReference type="InterPro" id="IPR036038">
    <property type="entry name" value="Aminotransferase-like"/>
</dbReference>
<evidence type="ECO:0000313" key="3">
    <source>
        <dbReference type="EMBL" id="MDW2799260.1"/>
    </source>
</evidence>
<dbReference type="InterPro" id="IPR043132">
    <property type="entry name" value="BCAT-like_C"/>
</dbReference>
<dbReference type="PANTHER" id="PTHR42743">
    <property type="entry name" value="AMINO-ACID AMINOTRANSFERASE"/>
    <property type="match status" value="1"/>
</dbReference>
<dbReference type="PANTHER" id="PTHR42743:SF10">
    <property type="entry name" value="D-ALANINE AMINOTRANSFERASE"/>
    <property type="match status" value="1"/>
</dbReference>
<comment type="similarity">
    <text evidence="2">Belongs to the class-IV pyridoxal-phosphate-dependent aminotransferase family.</text>
</comment>
<protein>
    <submittedName>
        <fullName evidence="3">Aminotransferase class IV</fullName>
    </submittedName>
</protein>
<keyword evidence="4" id="KW-1185">Reference proteome</keyword>
<keyword evidence="3" id="KW-0808">Transferase</keyword>
<dbReference type="RefSeq" id="WP_318065460.1">
    <property type="nucleotide sequence ID" value="NZ_JAWONS010000252.1"/>
</dbReference>
<dbReference type="Gene3D" id="3.20.10.10">
    <property type="entry name" value="D-amino Acid Aminotransferase, subunit A, domain 2"/>
    <property type="match status" value="1"/>
</dbReference>
<dbReference type="SUPFAM" id="SSF56752">
    <property type="entry name" value="D-aminoacid aminotransferase-like PLP-dependent enzymes"/>
    <property type="match status" value="1"/>
</dbReference>
<organism evidence="3 4">
    <name type="scientific">Clostridium boliviensis</name>
    <dbReference type="NCBI Taxonomy" id="318465"/>
    <lineage>
        <taxon>Bacteria</taxon>
        <taxon>Bacillati</taxon>
        <taxon>Bacillota</taxon>
        <taxon>Clostridia</taxon>
        <taxon>Eubacteriales</taxon>
        <taxon>Clostridiaceae</taxon>
        <taxon>Clostridium</taxon>
    </lineage>
</organism>
<evidence type="ECO:0000256" key="2">
    <source>
        <dbReference type="ARBA" id="ARBA00009320"/>
    </source>
</evidence>
<evidence type="ECO:0000256" key="1">
    <source>
        <dbReference type="ARBA" id="ARBA00001933"/>
    </source>
</evidence>
<comment type="caution">
    <text evidence="3">The sequence shown here is derived from an EMBL/GenBank/DDBJ whole genome shotgun (WGS) entry which is preliminary data.</text>
</comment>
<dbReference type="InterPro" id="IPR001544">
    <property type="entry name" value="Aminotrans_IV"/>
</dbReference>
<gene>
    <name evidence="3" type="ORF">RZO55_16935</name>
</gene>
<proteinExistence type="inferred from homology"/>
<sequence>MKELAYYDGIIAAPEELMVPFNDRVHFFGDGVYDATVGGNHRIYLLEDHLDRFYSSANALDIRIPMAKKELGELLTELLKQVEGETHFVYWQITRGAAPRNHVYDGQMTGKLWVMIRPSQLRDPDVPISLITAEDTRFLHCNIKTLNLLPSVMASQKADKLGAQETVFHRGEIVTECAHSNISILKDGIFYSHPNDQYILRGISKSHMIEACYRLGIQVLERPFTLEELMAADEILVTSSSNFCLHAKEIDGVPVGGKDPLRLKQIQNEVVEEYLRYTGKKSMFDDIRN</sequence>
<dbReference type="EMBL" id="JAWONS010000252">
    <property type="protein sequence ID" value="MDW2799260.1"/>
    <property type="molecule type" value="Genomic_DNA"/>
</dbReference>
<name>A0ABU4GQJ8_9CLOT</name>
<dbReference type="Gene3D" id="3.30.470.10">
    <property type="match status" value="1"/>
</dbReference>